<dbReference type="AlphaFoldDB" id="A0AA37KNC2"/>
<proteinExistence type="predicted"/>
<evidence type="ECO:0000313" key="2">
    <source>
        <dbReference type="Proteomes" id="UP001055104"/>
    </source>
</evidence>
<evidence type="ECO:0000313" key="1">
    <source>
        <dbReference type="EMBL" id="GKH81949.1"/>
    </source>
</evidence>
<reference evidence="1" key="1">
    <citation type="submission" date="2022-01" db="EMBL/GenBank/DDBJ databases">
        <title>Novel bile acid biosynthetic pathways are enriched in the microbiome of centenarians.</title>
        <authorList>
            <person name="Sato Y."/>
            <person name="Atarashi K."/>
            <person name="Plichta R.D."/>
            <person name="Arai Y."/>
            <person name="Sasajima S."/>
            <person name="Kearney M.S."/>
            <person name="Suda W."/>
            <person name="Takeshita K."/>
            <person name="Sasaki T."/>
            <person name="Okamoto S."/>
            <person name="Skelly N.A."/>
            <person name="Okamura Y."/>
            <person name="Vlamakis H."/>
            <person name="Li Y."/>
            <person name="Tanoue T."/>
            <person name="Takei H."/>
            <person name="Nittono H."/>
            <person name="Narushima S."/>
            <person name="Irie J."/>
            <person name="Itoh H."/>
            <person name="Moriya K."/>
            <person name="Sugiura Y."/>
            <person name="Suematsu M."/>
            <person name="Moritoki N."/>
            <person name="Shibata S."/>
            <person name="Littman R.D."/>
            <person name="Fischbach A.M."/>
            <person name="Uwamino Y."/>
            <person name="Inoue T."/>
            <person name="Honda A."/>
            <person name="Hattori M."/>
            <person name="Murai T."/>
            <person name="Xavier J.R."/>
            <person name="Hirose N."/>
            <person name="Honda K."/>
        </authorList>
    </citation>
    <scope>NUCLEOTIDE SEQUENCE</scope>
    <source>
        <strain evidence="1">CE91-St7</strain>
    </source>
</reference>
<organism evidence="1 2">
    <name type="scientific">Phocaeicola dorei</name>
    <dbReference type="NCBI Taxonomy" id="357276"/>
    <lineage>
        <taxon>Bacteria</taxon>
        <taxon>Pseudomonadati</taxon>
        <taxon>Bacteroidota</taxon>
        <taxon>Bacteroidia</taxon>
        <taxon>Bacteroidales</taxon>
        <taxon>Bacteroidaceae</taxon>
        <taxon>Phocaeicola</taxon>
    </lineage>
</organism>
<sequence>MKLYIPTSSLNLDNILQAESISPLLFYAQRKTGYDSLELIEEVKQFQNHIVLFDHPVSFSIHDPGRYNFPLLIEIEVNCKSYGIVNVDENGMYLCGQTLPITPWNSSLLFFRETEYKMTIINTKDNKSIKYYKNYNISPNTTSLSLNLKPLNVSEIKSNEVVIAISQETKKDKQKGTLYGYLLGQRSSLSPQLAHLVKLTQDLYNVLTSVISAPQIPDILVEQAEKLYGEYKNMDPIEKRNRKKFDDNFSSDCEKFKNDKEGFKLQLRGLWHSVKSFFCKEWHCEFLPEISLIKTKEEYVTLRDKIKLHTSLAVSEYRNKQSQPSLNGVSIENGSLFIKNKPYINKAINFIIEQRVTSLTLCANRLNICSDLVNEIKEIVCLQKDENYWKQSKERGYFTDLYNQIKKGDSFDLNSIENEELIAIAAFLLKGEGYDNLKMYLQMNEQSDQHLVFALWGTLCGYMEMNRDNLIDVLSKENYISIDKCLFNTTYAKLQYSVIQQDEKDNTFQKPLKNNNSVTELGKEIQDVLDDHPRIKIPKADIKLIEQLTSTVNGDKKMFIQRLSEHISKTKNGIFPHLKNRLYPDFTITTKKKDTKSPKEIQQIEMNFANTEKSFPT</sequence>
<dbReference type="EMBL" id="BQOB01000001">
    <property type="protein sequence ID" value="GKH81949.1"/>
    <property type="molecule type" value="Genomic_DNA"/>
</dbReference>
<protein>
    <submittedName>
        <fullName evidence="1">Uncharacterized protein</fullName>
    </submittedName>
</protein>
<dbReference type="RefSeq" id="WP_122357435.1">
    <property type="nucleotide sequence ID" value="NZ_BQOA01000001.1"/>
</dbReference>
<comment type="caution">
    <text evidence="1">The sequence shown here is derived from an EMBL/GenBank/DDBJ whole genome shotgun (WGS) entry which is preliminary data.</text>
</comment>
<dbReference type="Proteomes" id="UP001055104">
    <property type="component" value="Unassembled WGS sequence"/>
</dbReference>
<gene>
    <name evidence="1" type="ORF">CE91St7_28330</name>
</gene>
<name>A0AA37KNC2_9BACT</name>
<accession>A0AA37KNC2</accession>